<organism evidence="7 8">
    <name type="scientific">Ascaris lumbricoides</name>
    <name type="common">Giant roundworm</name>
    <dbReference type="NCBI Taxonomy" id="6252"/>
    <lineage>
        <taxon>Eukaryota</taxon>
        <taxon>Metazoa</taxon>
        <taxon>Ecdysozoa</taxon>
        <taxon>Nematoda</taxon>
        <taxon>Chromadorea</taxon>
        <taxon>Rhabditida</taxon>
        <taxon>Spirurina</taxon>
        <taxon>Ascaridomorpha</taxon>
        <taxon>Ascaridoidea</taxon>
        <taxon>Ascarididae</taxon>
        <taxon>Ascaris</taxon>
    </lineage>
</organism>
<dbReference type="PANTHER" id="PTHR12837">
    <property type="entry name" value="POLY ADP-RIBOSE GLYCOHYDROLASE"/>
    <property type="match status" value="1"/>
</dbReference>
<name>A0A0M3I9N5_ASCLU</name>
<evidence type="ECO:0000313" key="8">
    <source>
        <dbReference type="WBParaSite" id="ALUE_0001419301-mRNA-1"/>
    </source>
</evidence>
<dbReference type="GO" id="GO:1990966">
    <property type="term" value="P:ATP generation from poly-ADP-D-ribose"/>
    <property type="evidence" value="ECO:0007669"/>
    <property type="project" value="TreeGrafter"/>
</dbReference>
<dbReference type="PANTHER" id="PTHR12837:SF15">
    <property type="entry name" value="POLY(ADP-RIBOSE) GLYCOHYDROLASE"/>
    <property type="match status" value="1"/>
</dbReference>
<dbReference type="GO" id="GO:0004649">
    <property type="term" value="F:poly(ADP-ribose) glycohydrolase activity"/>
    <property type="evidence" value="ECO:0007669"/>
    <property type="project" value="UniProtKB-EC"/>
</dbReference>
<evidence type="ECO:0000259" key="6">
    <source>
        <dbReference type="Pfam" id="PF20811"/>
    </source>
</evidence>
<evidence type="ECO:0000256" key="1">
    <source>
        <dbReference type="ARBA" id="ARBA00009545"/>
    </source>
</evidence>
<feature type="compositionally biased region" description="Acidic residues" evidence="4">
    <location>
        <begin position="1"/>
        <end position="20"/>
    </location>
</feature>
<dbReference type="InterPro" id="IPR048362">
    <property type="entry name" value="PARG_helical"/>
</dbReference>
<feature type="domain" description="PARG helical" evidence="6">
    <location>
        <begin position="290"/>
        <end position="400"/>
    </location>
</feature>
<protein>
    <recommendedName>
        <fullName evidence="2">poly(ADP-ribose) glycohydrolase</fullName>
        <ecNumber evidence="2">3.2.1.143</ecNumber>
    </recommendedName>
</protein>
<evidence type="ECO:0000256" key="3">
    <source>
        <dbReference type="ARBA" id="ARBA00022801"/>
    </source>
</evidence>
<dbReference type="InterPro" id="IPR046372">
    <property type="entry name" value="PARG_cat_C"/>
</dbReference>
<dbReference type="GO" id="GO:0009225">
    <property type="term" value="P:nucleotide-sugar metabolic process"/>
    <property type="evidence" value="ECO:0007669"/>
    <property type="project" value="TreeGrafter"/>
</dbReference>
<evidence type="ECO:0000313" key="7">
    <source>
        <dbReference type="Proteomes" id="UP000036681"/>
    </source>
</evidence>
<comment type="similarity">
    <text evidence="1">Belongs to the poly(ADP-ribose) glycohydrolase family.</text>
</comment>
<proteinExistence type="inferred from homology"/>
<sequence>MSDGFGEEVEEVEDQVDEEDDKSRRAGHPQLKKMRQITLDAFLGCPSTAVRSPCSFLTSRPRTKGTPAERRSISVTTTIVEASDAMKLSGGGALQRRSMAVVEEVNQNASSSFTEQEIRRMSATIQKAKEKYGKGTLDAYFSRKMAKFSSISVDESVMPSTSSVDEEPDLEPFRCYAEPYPDLNDKGVADIVLISIGSIRPNVLPKPYPPICIDPVLGWNRGRSCVRLPFSSLNLIDGRPHFRLIRDGLEKLTLPLKSAYQIKECIESYTRRKWQFDALDKFFASIPEQLCEEYLATVIPFMATLALSAPDLITQPLPILRRGREGSVTISQQQAAALLALAFFCTFPCRGSRNTELPLINFNRLFDPRTDKCIEKLKCIMHYFHQISVQMPSGVLTYRRQQVSPPSDWRKICMPLTRLAVSSTATIEDDGYGMLQVDFANQYIGGGVLGSGCVQVFGKTRTRQCCCECMDTGMYPLYFCRDRFERLRCEVVAIDALPFTKPHHQFNVDLVDRELLKAYCGFSMRDGSSKAVATGNWGCGVFGGDVRLKSKFPQIIAASMQARPLCYFAFGKHQFANRLRTFYGELRRRNVTTCQLYDLVAMYCMEEDKETLDLFDFILHKLRTVSLK</sequence>
<dbReference type="GO" id="GO:0006282">
    <property type="term" value="P:regulation of DNA repair"/>
    <property type="evidence" value="ECO:0007669"/>
    <property type="project" value="InterPro"/>
</dbReference>
<keyword evidence="7" id="KW-1185">Reference proteome</keyword>
<dbReference type="WBParaSite" id="ALUE_0001419301-mRNA-1">
    <property type="protein sequence ID" value="ALUE_0001419301-mRNA-1"/>
    <property type="gene ID" value="ALUE_0001419301"/>
</dbReference>
<evidence type="ECO:0000259" key="5">
    <source>
        <dbReference type="Pfam" id="PF05028"/>
    </source>
</evidence>
<evidence type="ECO:0000256" key="2">
    <source>
        <dbReference type="ARBA" id="ARBA00012255"/>
    </source>
</evidence>
<accession>A0A0M3I9N5</accession>
<dbReference type="GO" id="GO:0005737">
    <property type="term" value="C:cytoplasm"/>
    <property type="evidence" value="ECO:0007669"/>
    <property type="project" value="TreeGrafter"/>
</dbReference>
<dbReference type="InterPro" id="IPR007724">
    <property type="entry name" value="Poly_GlycHdrlase"/>
</dbReference>
<reference evidence="8" key="1">
    <citation type="submission" date="2017-02" db="UniProtKB">
        <authorList>
            <consortium name="WormBaseParasite"/>
        </authorList>
    </citation>
    <scope>IDENTIFICATION</scope>
</reference>
<dbReference type="GO" id="GO:0005634">
    <property type="term" value="C:nucleus"/>
    <property type="evidence" value="ECO:0007669"/>
    <property type="project" value="TreeGrafter"/>
</dbReference>
<feature type="domain" description="PARG catalytic Macro" evidence="5">
    <location>
        <begin position="408"/>
        <end position="455"/>
    </location>
</feature>
<keyword evidence="3" id="KW-0378">Hydrolase</keyword>
<evidence type="ECO:0000256" key="4">
    <source>
        <dbReference type="SAM" id="MobiDB-lite"/>
    </source>
</evidence>
<dbReference type="AlphaFoldDB" id="A0A0M3I9N5"/>
<dbReference type="EC" id="3.2.1.143" evidence="2"/>
<feature type="region of interest" description="Disordered" evidence="4">
    <location>
        <begin position="1"/>
        <end position="30"/>
    </location>
</feature>
<dbReference type="Proteomes" id="UP000036681">
    <property type="component" value="Unplaced"/>
</dbReference>
<dbReference type="GO" id="GO:0005975">
    <property type="term" value="P:carbohydrate metabolic process"/>
    <property type="evidence" value="ECO:0007669"/>
    <property type="project" value="InterPro"/>
</dbReference>
<dbReference type="Pfam" id="PF05028">
    <property type="entry name" value="PARG_cat_C"/>
    <property type="match status" value="2"/>
</dbReference>
<feature type="domain" description="PARG catalytic Macro" evidence="5">
    <location>
        <begin position="481"/>
        <end position="576"/>
    </location>
</feature>
<dbReference type="Pfam" id="PF20811">
    <property type="entry name" value="PARG_cat_N"/>
    <property type="match status" value="1"/>
</dbReference>